<evidence type="ECO:0000259" key="7">
    <source>
        <dbReference type="PROSITE" id="PS51842"/>
    </source>
</evidence>
<dbReference type="PROSITE" id="PS51841">
    <property type="entry name" value="LTD"/>
    <property type="match status" value="1"/>
</dbReference>
<dbReference type="PROSITE" id="PS51842">
    <property type="entry name" value="IF_ROD_2"/>
    <property type="match status" value="1"/>
</dbReference>
<dbReference type="GO" id="GO:0090435">
    <property type="term" value="P:protein localization to nuclear envelope"/>
    <property type="evidence" value="ECO:0007669"/>
    <property type="project" value="TreeGrafter"/>
</dbReference>
<dbReference type="PANTHER" id="PTHR45721">
    <property type="entry name" value="LAMIN DM0-RELATED"/>
    <property type="match status" value="1"/>
</dbReference>
<feature type="compositionally biased region" description="Polar residues" evidence="5">
    <location>
        <begin position="26"/>
        <end position="41"/>
    </location>
</feature>
<evidence type="ECO:0000256" key="3">
    <source>
        <dbReference type="ARBA" id="ARBA00023054"/>
    </source>
</evidence>
<feature type="region of interest" description="Disordered" evidence="5">
    <location>
        <begin position="149"/>
        <end position="169"/>
    </location>
</feature>
<dbReference type="Gene3D" id="2.60.40.1260">
    <property type="entry name" value="Lamin Tail domain"/>
    <property type="match status" value="1"/>
</dbReference>
<dbReference type="GO" id="GO:0006998">
    <property type="term" value="P:nuclear envelope organization"/>
    <property type="evidence" value="ECO:0007669"/>
    <property type="project" value="TreeGrafter"/>
</dbReference>
<dbReference type="Proteomes" id="UP001432322">
    <property type="component" value="Unassembled WGS sequence"/>
</dbReference>
<feature type="domain" description="LTD" evidence="6">
    <location>
        <begin position="449"/>
        <end position="564"/>
    </location>
</feature>
<dbReference type="InterPro" id="IPR039008">
    <property type="entry name" value="IF_rod_dom"/>
</dbReference>
<accession>A0AAV5WDV7</accession>
<feature type="region of interest" description="Disordered" evidence="5">
    <location>
        <begin position="295"/>
        <end position="318"/>
    </location>
</feature>
<organism evidence="8 9">
    <name type="scientific">Pristionchus fissidentatus</name>
    <dbReference type="NCBI Taxonomy" id="1538716"/>
    <lineage>
        <taxon>Eukaryota</taxon>
        <taxon>Metazoa</taxon>
        <taxon>Ecdysozoa</taxon>
        <taxon>Nematoda</taxon>
        <taxon>Chromadorea</taxon>
        <taxon>Rhabditida</taxon>
        <taxon>Rhabditina</taxon>
        <taxon>Diplogasteromorpha</taxon>
        <taxon>Diplogasteroidea</taxon>
        <taxon>Neodiplogasteridae</taxon>
        <taxon>Pristionchus</taxon>
    </lineage>
</organism>
<dbReference type="InterPro" id="IPR036415">
    <property type="entry name" value="Lamin_tail_dom_sf"/>
</dbReference>
<proteinExistence type="predicted"/>
<dbReference type="GO" id="GO:0005882">
    <property type="term" value="C:intermediate filament"/>
    <property type="evidence" value="ECO:0007669"/>
    <property type="project" value="UniProtKB-KW"/>
</dbReference>
<feature type="region of interest" description="Disordered" evidence="5">
    <location>
        <begin position="405"/>
        <end position="446"/>
    </location>
</feature>
<dbReference type="EMBL" id="BTSY01000005">
    <property type="protein sequence ID" value="GMT28825.1"/>
    <property type="molecule type" value="Genomic_DNA"/>
</dbReference>
<dbReference type="Pfam" id="PF00038">
    <property type="entry name" value="Filament"/>
    <property type="match status" value="1"/>
</dbReference>
<dbReference type="GO" id="GO:0005652">
    <property type="term" value="C:nuclear lamina"/>
    <property type="evidence" value="ECO:0007669"/>
    <property type="project" value="TreeGrafter"/>
</dbReference>
<evidence type="ECO:0000256" key="5">
    <source>
        <dbReference type="SAM" id="MobiDB-lite"/>
    </source>
</evidence>
<dbReference type="Gene3D" id="1.20.5.170">
    <property type="match status" value="1"/>
</dbReference>
<dbReference type="GO" id="GO:0007097">
    <property type="term" value="P:nuclear migration"/>
    <property type="evidence" value="ECO:0007669"/>
    <property type="project" value="TreeGrafter"/>
</dbReference>
<evidence type="ECO:0008006" key="10">
    <source>
        <dbReference type="Google" id="ProtNLM"/>
    </source>
</evidence>
<dbReference type="Gene3D" id="1.20.5.1160">
    <property type="entry name" value="Vasodilator-stimulated phosphoprotein"/>
    <property type="match status" value="1"/>
</dbReference>
<feature type="region of interest" description="Disordered" evidence="5">
    <location>
        <begin position="26"/>
        <end position="48"/>
    </location>
</feature>
<feature type="compositionally biased region" description="Basic and acidic residues" evidence="5">
    <location>
        <begin position="160"/>
        <end position="169"/>
    </location>
</feature>
<dbReference type="PANTHER" id="PTHR45721:SF11">
    <property type="entry name" value="LAMIN DM0-RELATED"/>
    <property type="match status" value="1"/>
</dbReference>
<dbReference type="GO" id="GO:0005200">
    <property type="term" value="F:structural constituent of cytoskeleton"/>
    <property type="evidence" value="ECO:0007669"/>
    <property type="project" value="TreeGrafter"/>
</dbReference>
<keyword evidence="9" id="KW-1185">Reference proteome</keyword>
<evidence type="ECO:0000313" key="9">
    <source>
        <dbReference type="Proteomes" id="UP001432322"/>
    </source>
</evidence>
<evidence type="ECO:0000256" key="1">
    <source>
        <dbReference type="ARBA" id="ARBA00004123"/>
    </source>
</evidence>
<protein>
    <recommendedName>
        <fullName evidence="10">Lamin</fullName>
    </recommendedName>
</protein>
<gene>
    <name evidence="8" type="ORF">PFISCL1PPCAC_20122</name>
</gene>
<keyword evidence="3" id="KW-0175">Coiled coil</keyword>
<dbReference type="SMART" id="SM01391">
    <property type="entry name" value="Filament"/>
    <property type="match status" value="1"/>
</dbReference>
<evidence type="ECO:0000259" key="6">
    <source>
        <dbReference type="PROSITE" id="PS51841"/>
    </source>
</evidence>
<dbReference type="AlphaFoldDB" id="A0AAV5WDV7"/>
<name>A0AAV5WDV7_9BILA</name>
<dbReference type="GO" id="GO:0051664">
    <property type="term" value="P:nuclear pore localization"/>
    <property type="evidence" value="ECO:0007669"/>
    <property type="project" value="TreeGrafter"/>
</dbReference>
<evidence type="ECO:0000256" key="4">
    <source>
        <dbReference type="ARBA" id="ARBA00023242"/>
    </source>
</evidence>
<feature type="non-terminal residue" evidence="8">
    <location>
        <position position="1"/>
    </location>
</feature>
<evidence type="ECO:0000256" key="2">
    <source>
        <dbReference type="ARBA" id="ARBA00022754"/>
    </source>
</evidence>
<dbReference type="SUPFAM" id="SSF74853">
    <property type="entry name" value="Lamin A/C globular tail domain"/>
    <property type="match status" value="1"/>
</dbReference>
<comment type="subcellular location">
    <subcellularLocation>
        <location evidence="1">Nucleus</location>
    </subcellularLocation>
</comment>
<keyword evidence="4" id="KW-0539">Nucleus</keyword>
<reference evidence="8" key="1">
    <citation type="submission" date="2023-10" db="EMBL/GenBank/DDBJ databases">
        <title>Genome assembly of Pristionchus species.</title>
        <authorList>
            <person name="Yoshida K."/>
            <person name="Sommer R.J."/>
        </authorList>
    </citation>
    <scope>NUCLEOTIDE SEQUENCE</scope>
    <source>
        <strain evidence="8">RS5133</strain>
    </source>
</reference>
<sequence length="580" mass="66795">NSSLSQVVNMSTRKQRASARVINVSDDSALNDSTSSNSMYEQRTHEKDRLQSLNTRLAEYIERVRQLEKENERLTVSIRDTEVIQKKEKGSLQDRYEVEMSRLRDALELRTGEIAKLQVERDTALADYAEIKKKSDRYEHDLKTAINNERKAQSALDDSNAEKNKLRKENDYLTKRNAELEIEIRKLKAQVESLKKNLEDETLLRTGLQGKLDAALEDLRFQTRNLRMQLEEETKKRQVEMTTVSRRMETEYEEKLAAMLEETRKRTIENITRNKEKTVNDLRVQLEHVNNQLNESTEREKGMRMRMREVESESGSYSKSISDLERKLAEMDKRLSDEQSLRRSLLDEKDRTLDMYQRRVNELNDEISRLMNECNELADAKVLLDTELRDYESLLMSEESRLNLSQRGSPNLTKTTVVRSEESSSRSGVKRRRISDGQGGPGGVRYSHYKAKIESSHKTPIMISEVDENGEFIKLENESDEDIKVAGWVLKSVNEGKETMFKFHTKTSIPANSSITVYSKDSGAKNVPPSYVMKSHNWPGGKHPLVVLLNAKEEIVASLTTVIDEANGDSVDPNERCAIM</sequence>
<dbReference type="InterPro" id="IPR001322">
    <property type="entry name" value="Lamin_tail_dom"/>
</dbReference>
<feature type="domain" description="IF rod" evidence="7">
    <location>
        <begin position="46"/>
        <end position="580"/>
    </location>
</feature>
<dbReference type="SUPFAM" id="SSF64593">
    <property type="entry name" value="Intermediate filament protein, coiled coil region"/>
    <property type="match status" value="2"/>
</dbReference>
<dbReference type="Pfam" id="PF00932">
    <property type="entry name" value="LTD"/>
    <property type="match status" value="1"/>
</dbReference>
<feature type="compositionally biased region" description="Basic and acidic residues" evidence="5">
    <location>
        <begin position="296"/>
        <end position="311"/>
    </location>
</feature>
<evidence type="ECO:0000313" key="8">
    <source>
        <dbReference type="EMBL" id="GMT28825.1"/>
    </source>
</evidence>
<comment type="caution">
    <text evidence="8">The sequence shown here is derived from an EMBL/GenBank/DDBJ whole genome shotgun (WGS) entry which is preliminary data.</text>
</comment>
<dbReference type="GO" id="GO:0031507">
    <property type="term" value="P:heterochromatin formation"/>
    <property type="evidence" value="ECO:0007669"/>
    <property type="project" value="TreeGrafter"/>
</dbReference>
<keyword evidence="2" id="KW-0403">Intermediate filament</keyword>